<dbReference type="InterPro" id="IPR000477">
    <property type="entry name" value="RT_dom"/>
</dbReference>
<dbReference type="SUPFAM" id="SSF56672">
    <property type="entry name" value="DNA/RNA polymerases"/>
    <property type="match status" value="1"/>
</dbReference>
<dbReference type="Pfam" id="PF00078">
    <property type="entry name" value="RVT_1"/>
    <property type="match status" value="1"/>
</dbReference>
<accession>A0A2Z6P4R4</accession>
<protein>
    <recommendedName>
        <fullName evidence="1">Reverse transcriptase domain-containing protein</fullName>
    </recommendedName>
</protein>
<dbReference type="Proteomes" id="UP000242715">
    <property type="component" value="Unassembled WGS sequence"/>
</dbReference>
<evidence type="ECO:0000313" key="3">
    <source>
        <dbReference type="Proteomes" id="UP000242715"/>
    </source>
</evidence>
<keyword evidence="3" id="KW-1185">Reference proteome</keyword>
<evidence type="ECO:0000313" key="2">
    <source>
        <dbReference type="EMBL" id="GAU43492.1"/>
    </source>
</evidence>
<dbReference type="CDD" id="cd01650">
    <property type="entry name" value="RT_nLTR_like"/>
    <property type="match status" value="1"/>
</dbReference>
<proteinExistence type="predicted"/>
<feature type="domain" description="Reverse transcriptase" evidence="1">
    <location>
        <begin position="1"/>
        <end position="202"/>
    </location>
</feature>
<dbReference type="PANTHER" id="PTHR33116:SF78">
    <property type="entry name" value="OS12G0587133 PROTEIN"/>
    <property type="match status" value="1"/>
</dbReference>
<organism evidence="2 3">
    <name type="scientific">Trifolium subterraneum</name>
    <name type="common">Subterranean clover</name>
    <dbReference type="NCBI Taxonomy" id="3900"/>
    <lineage>
        <taxon>Eukaryota</taxon>
        <taxon>Viridiplantae</taxon>
        <taxon>Streptophyta</taxon>
        <taxon>Embryophyta</taxon>
        <taxon>Tracheophyta</taxon>
        <taxon>Spermatophyta</taxon>
        <taxon>Magnoliopsida</taxon>
        <taxon>eudicotyledons</taxon>
        <taxon>Gunneridae</taxon>
        <taxon>Pentapetalae</taxon>
        <taxon>rosids</taxon>
        <taxon>fabids</taxon>
        <taxon>Fabales</taxon>
        <taxon>Fabaceae</taxon>
        <taxon>Papilionoideae</taxon>
        <taxon>50 kb inversion clade</taxon>
        <taxon>NPAAA clade</taxon>
        <taxon>Hologalegina</taxon>
        <taxon>IRL clade</taxon>
        <taxon>Trifolieae</taxon>
        <taxon>Trifolium</taxon>
    </lineage>
</organism>
<gene>
    <name evidence="2" type="ORF">TSUD_92030</name>
</gene>
<dbReference type="EMBL" id="DF973975">
    <property type="protein sequence ID" value="GAU43492.1"/>
    <property type="molecule type" value="Genomic_DNA"/>
</dbReference>
<dbReference type="PANTHER" id="PTHR33116">
    <property type="entry name" value="REVERSE TRANSCRIPTASE ZINC-BINDING DOMAIN-CONTAINING PROTEIN-RELATED-RELATED"/>
    <property type="match status" value="1"/>
</dbReference>
<name>A0A2Z6P4R4_TRISU</name>
<dbReference type="AlphaFoldDB" id="A0A2Z6P4R4"/>
<dbReference type="InterPro" id="IPR043502">
    <property type="entry name" value="DNA/RNA_pol_sf"/>
</dbReference>
<sequence length="499" mass="57523">MPKLISDTQSAFVQGRQILDGVLIANEVIDEAKRLKREAIFLKVDFDKAYDSVDWDFLDFVLGKMGFPMRWRNWIRVCISTSWVSVLIDGSPTDEFKMERGLRQGDPLSPFLFILVAEGFNVLMSKAVEVGNFVGYKVGDEEEQSISHLQFADDTLIIGLKVNYNKSELIGVNVQSSWLCDAANTLNCKVGTFPTKYLGLPIGCDPRKIRTWEPVINSLRKKLSSWKCRSLSMGRRLVLLKSVLSALPIYFLSFCKVPPGIISSIESLFKKILWGGVKRQKRSIGLNGKVCKPKQEGGLGIKDLKLFNIALLGKWWWRLKNENDVLWHRVLVCRYGKSLDKVNSKSSIWWRDLNLVKKSPVQGGMDWFEENLVKVVGNGRNTLFWRDPWVGGESLYKIFDRLYDISIDKDSLVFDMLVETEGVRRINWRWRRNLFQWENELVEVCNSLVLGVERKEDEPDSWQWGGDSYTVLESGWISYLCFYQGQFWDADKFTKELAV</sequence>
<reference evidence="3" key="1">
    <citation type="journal article" date="2017" name="Front. Plant Sci.">
        <title>Climate Clever Clovers: New Paradigm to Reduce the Environmental Footprint of Ruminants by Breeding Low Methanogenic Forages Utilizing Haplotype Variation.</title>
        <authorList>
            <person name="Kaur P."/>
            <person name="Appels R."/>
            <person name="Bayer P.E."/>
            <person name="Keeble-Gagnere G."/>
            <person name="Wang J."/>
            <person name="Hirakawa H."/>
            <person name="Shirasawa K."/>
            <person name="Vercoe P."/>
            <person name="Stefanova K."/>
            <person name="Durmic Z."/>
            <person name="Nichols P."/>
            <person name="Revell C."/>
            <person name="Isobe S.N."/>
            <person name="Edwards D."/>
            <person name="Erskine W."/>
        </authorList>
    </citation>
    <scope>NUCLEOTIDE SEQUENCE [LARGE SCALE GENOMIC DNA]</scope>
    <source>
        <strain evidence="3">cv. Daliak</strain>
    </source>
</reference>
<dbReference type="PROSITE" id="PS50878">
    <property type="entry name" value="RT_POL"/>
    <property type="match status" value="1"/>
</dbReference>
<evidence type="ECO:0000259" key="1">
    <source>
        <dbReference type="PROSITE" id="PS50878"/>
    </source>
</evidence>
<dbReference type="OrthoDB" id="1932527at2759"/>